<dbReference type="InterPro" id="IPR049704">
    <property type="entry name" value="Aminotrans_3_PPA_site"/>
</dbReference>
<comment type="pathway">
    <text evidence="2 9">Cofactor biosynthesis; biotin biosynthesis; 7,8-diaminononanoate from 8-amino-7-oxononanoate (SAM route): step 1/1.</text>
</comment>
<keyword evidence="9" id="KW-0963">Cytoplasm</keyword>
<dbReference type="EC" id="2.6.1.62" evidence="9"/>
<comment type="function">
    <text evidence="9">Catalyzes the transfer of the alpha-amino group from S-adenosyl-L-methionine (SAM) to 7-keto-8-aminopelargonic acid (KAPA) to form 7,8-diaminopelargonic acid (DAPA). It is the only aminotransferase known to utilize SAM as an amino donor.</text>
</comment>
<comment type="similarity">
    <text evidence="9">Belongs to the class-III pyridoxal-phosphate-dependent aminotransferase family. BioA subfamily.</text>
</comment>
<dbReference type="HAMAP" id="MF_00834">
    <property type="entry name" value="BioA"/>
    <property type="match status" value="1"/>
</dbReference>
<dbReference type="GO" id="GO:0009102">
    <property type="term" value="P:biotin biosynthetic process"/>
    <property type="evidence" value="ECO:0007669"/>
    <property type="project" value="UniProtKB-UniRule"/>
</dbReference>
<evidence type="ECO:0000256" key="8">
    <source>
        <dbReference type="ARBA" id="ARBA00048449"/>
    </source>
</evidence>
<dbReference type="NCBIfam" id="TIGR00508">
    <property type="entry name" value="bioA"/>
    <property type="match status" value="1"/>
</dbReference>
<evidence type="ECO:0000256" key="9">
    <source>
        <dbReference type="HAMAP-Rule" id="MF_00834"/>
    </source>
</evidence>
<reference evidence="10 11" key="1">
    <citation type="journal article" date="2018" name="Genome Announc.">
        <title>Ignatzschineria cameli sp. nov., isolated from necrotic foot tissue of dromedaries (Camelus dromedarius) and associated maggots (Wohlfahrtia species) in Dubai.</title>
        <authorList>
            <person name="Tsang C.C."/>
            <person name="Tang J.Y."/>
            <person name="Fong J.Y."/>
            <person name="Kinne J."/>
            <person name="Lee H.H."/>
            <person name="Joseph M."/>
            <person name="Jose S."/>
            <person name="Schuster R.K."/>
            <person name="Tang Y."/>
            <person name="Sivakumar S."/>
            <person name="Chen J.H."/>
            <person name="Teng J.L."/>
            <person name="Lau S.K."/>
            <person name="Wernery U."/>
            <person name="Woo P.C."/>
        </authorList>
    </citation>
    <scope>NUCLEOTIDE SEQUENCE [LARGE SCALE GENOMIC DNA]</scope>
    <source>
        <strain evidence="10 11">KCTC 22643</strain>
    </source>
</reference>
<evidence type="ECO:0000256" key="5">
    <source>
        <dbReference type="ARBA" id="ARBA00022691"/>
    </source>
</evidence>
<dbReference type="InterPro" id="IPR015422">
    <property type="entry name" value="PyrdxlP-dep_Trfase_small"/>
</dbReference>
<evidence type="ECO:0000256" key="7">
    <source>
        <dbReference type="ARBA" id="ARBA00022898"/>
    </source>
</evidence>
<dbReference type="FunFam" id="3.40.640.10:FF:000041">
    <property type="entry name" value="Adenosylmethionine-8-amino-7-oxononanoate aminotransferase"/>
    <property type="match status" value="1"/>
</dbReference>
<dbReference type="PROSITE" id="PS00600">
    <property type="entry name" value="AA_TRANSFER_CLASS_3"/>
    <property type="match status" value="1"/>
</dbReference>
<dbReference type="Proteomes" id="UP000244948">
    <property type="component" value="Unassembled WGS sequence"/>
</dbReference>
<feature type="binding site" evidence="9">
    <location>
        <begin position="333"/>
        <end position="334"/>
    </location>
    <ligand>
        <name>pyridoxal 5'-phosphate</name>
        <dbReference type="ChEBI" id="CHEBI:597326"/>
    </ligand>
</feature>
<comment type="cofactor">
    <cofactor evidence="1 9">
        <name>pyridoxal 5'-phosphate</name>
        <dbReference type="ChEBI" id="CHEBI:597326"/>
    </cofactor>
</comment>
<dbReference type="InterPro" id="IPR015424">
    <property type="entry name" value="PyrdxlP-dep_Trfase"/>
</dbReference>
<dbReference type="Gene3D" id="3.90.1150.10">
    <property type="entry name" value="Aspartate Aminotransferase, domain 1"/>
    <property type="match status" value="1"/>
</dbReference>
<feature type="binding site" evidence="9">
    <location>
        <position position="417"/>
    </location>
    <ligand>
        <name>substrate</name>
    </ligand>
</feature>
<evidence type="ECO:0000256" key="1">
    <source>
        <dbReference type="ARBA" id="ARBA00001933"/>
    </source>
</evidence>
<dbReference type="GO" id="GO:0005737">
    <property type="term" value="C:cytoplasm"/>
    <property type="evidence" value="ECO:0007669"/>
    <property type="project" value="UniProtKB-SubCell"/>
</dbReference>
<feature type="binding site" evidence="9">
    <location>
        <position position="169"/>
    </location>
    <ligand>
        <name>substrate</name>
    </ligand>
</feature>
<keyword evidence="6 9" id="KW-0093">Biotin biosynthesis</keyword>
<evidence type="ECO:0000313" key="10">
    <source>
        <dbReference type="EMBL" id="PWD84212.1"/>
    </source>
</evidence>
<comment type="subcellular location">
    <subcellularLocation>
        <location evidence="9">Cytoplasm</location>
    </subcellularLocation>
</comment>
<evidence type="ECO:0000256" key="4">
    <source>
        <dbReference type="ARBA" id="ARBA00022679"/>
    </source>
</evidence>
<dbReference type="InterPro" id="IPR005815">
    <property type="entry name" value="BioA"/>
</dbReference>
<comment type="caution">
    <text evidence="10">The sequence shown here is derived from an EMBL/GenBank/DDBJ whole genome shotgun (WGS) entry which is preliminary data.</text>
</comment>
<organism evidence="10 11">
    <name type="scientific">Ignatzschineria indica</name>
    <dbReference type="NCBI Taxonomy" id="472583"/>
    <lineage>
        <taxon>Bacteria</taxon>
        <taxon>Pseudomonadati</taxon>
        <taxon>Pseudomonadota</taxon>
        <taxon>Gammaproteobacteria</taxon>
        <taxon>Cardiobacteriales</taxon>
        <taxon>Ignatzschineriaceae</taxon>
        <taxon>Ignatzschineria</taxon>
    </lineage>
</organism>
<dbReference type="CDD" id="cd00610">
    <property type="entry name" value="OAT_like"/>
    <property type="match status" value="1"/>
</dbReference>
<keyword evidence="11" id="KW-1185">Reference proteome</keyword>
<feature type="binding site" evidence="9">
    <location>
        <begin position="126"/>
        <end position="127"/>
    </location>
    <ligand>
        <name>pyridoxal 5'-phosphate</name>
        <dbReference type="ChEBI" id="CHEBI:597326"/>
    </ligand>
</feature>
<dbReference type="PIRSF" id="PIRSF000521">
    <property type="entry name" value="Transaminase_4ab_Lys_Orn"/>
    <property type="match status" value="1"/>
</dbReference>
<feature type="modified residue" description="N6-(pyridoxal phosphate)lysine" evidence="9">
    <location>
        <position position="299"/>
    </location>
</feature>
<proteinExistence type="inferred from homology"/>
<keyword evidence="3 9" id="KW-0032">Aminotransferase</keyword>
<dbReference type="AlphaFoldDB" id="A0A2U2ALW6"/>
<dbReference type="PANTHER" id="PTHR42684:SF17">
    <property type="entry name" value="ADENOSYLMETHIONINE-8-AMINO-7-OXONONANOATE AMINOTRANSFERASE"/>
    <property type="match status" value="1"/>
</dbReference>
<gene>
    <name evidence="9" type="primary">bioA</name>
    <name evidence="10" type="ORF">DC082_01300</name>
</gene>
<keyword evidence="7 9" id="KW-0663">Pyridoxal phosphate</keyword>
<evidence type="ECO:0000313" key="11">
    <source>
        <dbReference type="Proteomes" id="UP000244948"/>
    </source>
</evidence>
<dbReference type="NCBIfam" id="NF005940">
    <property type="entry name" value="PRK07986.1"/>
    <property type="match status" value="1"/>
</dbReference>
<feature type="site" description="Participates in the substrate recognition with KAPA and in a stacking interaction with the adenine ring of SAM" evidence="9">
    <location>
        <position position="31"/>
    </location>
</feature>
<feature type="binding site" evidence="9">
    <location>
        <position position="332"/>
    </location>
    <ligand>
        <name>substrate</name>
    </ligand>
</feature>
<comment type="catalytic activity">
    <reaction evidence="8 9">
        <text>(8S)-8-amino-7-oxononanoate + S-adenosyl-L-methionine = S-adenosyl-4-methylsulfanyl-2-oxobutanoate + (7R,8S)-7,8-diammoniononanoate</text>
        <dbReference type="Rhea" id="RHEA:16861"/>
        <dbReference type="ChEBI" id="CHEBI:16490"/>
        <dbReference type="ChEBI" id="CHEBI:59789"/>
        <dbReference type="ChEBI" id="CHEBI:149468"/>
        <dbReference type="ChEBI" id="CHEBI:149469"/>
        <dbReference type="EC" id="2.6.1.62"/>
    </reaction>
</comment>
<dbReference type="RefSeq" id="WP_109235415.1">
    <property type="nucleotide sequence ID" value="NZ_BMXZ01000001.1"/>
</dbReference>
<dbReference type="Gene3D" id="3.40.640.10">
    <property type="entry name" value="Type I PLP-dependent aspartate aminotransferase-like (Major domain)"/>
    <property type="match status" value="1"/>
</dbReference>
<dbReference type="PANTHER" id="PTHR42684">
    <property type="entry name" value="ADENOSYLMETHIONINE-8-AMINO-7-OXONONANOATE AMINOTRANSFERASE"/>
    <property type="match status" value="1"/>
</dbReference>
<evidence type="ECO:0000256" key="3">
    <source>
        <dbReference type="ARBA" id="ARBA00022576"/>
    </source>
</evidence>
<sequence length="458" mass="51294">MKQEKKSLQGHDTCFDSIDLTFDTQHIWHPYTSMSEPLPCYPVTSAEGVKLRLEDGRELIDGMSSWWAVLHGYNHPVMNEAIKAQLEKVSHVMFGGITHQPAVDLVKKLIELTPSALECVFLADSGSVAVEVALKMAFQYWQAKESLAAKREGRAEKPRHRVLSLSHAYHGDTFGAMSVCDPQNSMHSIYGDYLPNHLFADTFTIGFDEPWDDSAADNLRELFAKHHHELFAVIAEPIVQGAGGMRFYHPNYLKVLRELCDKSGVLLIFDEIATGFGRTGRFLAGEHAGVVPDILCLGKALTGGYLTLSAVLTTRHVAETISQGEAKCFMHGPTFMGNPLACAAANASLSLLEGGHWQENVSRIEKQLKEELLNPLRENPHIEDVRVLGAIGVVELKRPVNQARIQKYFVDRGVWIRPFNRLVYIMPPFITNKEELRELTSALVDLLNREDFSEFVEQ</sequence>
<evidence type="ECO:0000256" key="2">
    <source>
        <dbReference type="ARBA" id="ARBA00005063"/>
    </source>
</evidence>
<dbReference type="Pfam" id="PF00202">
    <property type="entry name" value="Aminotran_3"/>
    <property type="match status" value="1"/>
</dbReference>
<name>A0A2U2ALW6_9GAMM</name>
<keyword evidence="5 9" id="KW-0949">S-adenosyl-L-methionine</keyword>
<dbReference type="GO" id="GO:0030170">
    <property type="term" value="F:pyridoxal phosphate binding"/>
    <property type="evidence" value="ECO:0007669"/>
    <property type="project" value="UniProtKB-UniRule"/>
</dbReference>
<feature type="binding site" evidence="9">
    <location>
        <position position="270"/>
    </location>
    <ligand>
        <name>pyridoxal 5'-phosphate</name>
        <dbReference type="ChEBI" id="CHEBI:597326"/>
    </ligand>
</feature>
<feature type="binding site" evidence="9">
    <location>
        <position position="66"/>
    </location>
    <ligand>
        <name>substrate</name>
    </ligand>
</feature>
<dbReference type="NCBIfam" id="NF004624">
    <property type="entry name" value="PRK05964.1"/>
    <property type="match status" value="1"/>
</dbReference>
<dbReference type="InterPro" id="IPR015421">
    <property type="entry name" value="PyrdxlP-dep_Trfase_major"/>
</dbReference>
<accession>A0A2U2ALW6</accession>
<dbReference type="GO" id="GO:0004015">
    <property type="term" value="F:adenosylmethionine-8-amino-7-oxononanoate transaminase activity"/>
    <property type="evidence" value="ECO:0007669"/>
    <property type="project" value="UniProtKB-UniRule"/>
</dbReference>
<dbReference type="SUPFAM" id="SSF53383">
    <property type="entry name" value="PLP-dependent transferases"/>
    <property type="match status" value="1"/>
</dbReference>
<keyword evidence="4 9" id="KW-0808">Transferase</keyword>
<comment type="subunit">
    <text evidence="9">Homodimer.</text>
</comment>
<protein>
    <recommendedName>
        <fullName evidence="9">Adenosylmethionine-8-amino-7-oxononanoate aminotransferase</fullName>
        <ecNumber evidence="9">2.6.1.62</ecNumber>
    </recommendedName>
    <alternativeName>
        <fullName evidence="9">7,8-diamino-pelargonic acid aminotransferase</fullName>
        <shortName evidence="9">DAPA AT</shortName>
        <shortName evidence="9">DAPA aminotransferase</shortName>
    </alternativeName>
    <alternativeName>
        <fullName evidence="9">7,8-diaminononanoate synthase</fullName>
        <shortName evidence="9">DANS</shortName>
    </alternativeName>
    <alternativeName>
        <fullName evidence="9">Diaminopelargonic acid synthase</fullName>
    </alternativeName>
</protein>
<dbReference type="UniPathway" id="UPA00078">
    <property type="reaction ID" value="UER00160"/>
</dbReference>
<dbReference type="EMBL" id="QEWR01000002">
    <property type="protein sequence ID" value="PWD84212.1"/>
    <property type="molecule type" value="Genomic_DNA"/>
</dbReference>
<evidence type="ECO:0000256" key="6">
    <source>
        <dbReference type="ARBA" id="ARBA00022756"/>
    </source>
</evidence>
<feature type="binding site" evidence="9">
    <location>
        <position position="299"/>
    </location>
    <ligand>
        <name>substrate</name>
    </ligand>
</feature>
<dbReference type="InterPro" id="IPR005814">
    <property type="entry name" value="Aminotrans_3"/>
</dbReference>